<dbReference type="Gene3D" id="3.50.50.60">
    <property type="entry name" value="FAD/NAD(P)-binding domain"/>
    <property type="match status" value="1"/>
</dbReference>
<evidence type="ECO:0000313" key="6">
    <source>
        <dbReference type="Proteomes" id="UP000286134"/>
    </source>
</evidence>
<dbReference type="SUPFAM" id="SSF51905">
    <property type="entry name" value="FAD/NAD(P)-binding domain"/>
    <property type="match status" value="1"/>
</dbReference>
<keyword evidence="3" id="KW-0560">Oxidoreductase</keyword>
<keyword evidence="1" id="KW-0285">Flavoprotein</keyword>
<proteinExistence type="predicted"/>
<evidence type="ECO:0000256" key="1">
    <source>
        <dbReference type="ARBA" id="ARBA00022630"/>
    </source>
</evidence>
<protein>
    <recommendedName>
        <fullName evidence="4">FAD-binding domain-containing protein</fullName>
    </recommendedName>
</protein>
<comment type="caution">
    <text evidence="5">The sequence shown here is derived from an EMBL/GenBank/DDBJ whole genome shotgun (WGS) entry which is preliminary data.</text>
</comment>
<dbReference type="Gene3D" id="3.30.9.10">
    <property type="entry name" value="D-Amino Acid Oxidase, subunit A, domain 2"/>
    <property type="match status" value="1"/>
</dbReference>
<dbReference type="EMBL" id="MCFK01009205">
    <property type="protein sequence ID" value="RKF55161.1"/>
    <property type="molecule type" value="Genomic_DNA"/>
</dbReference>
<dbReference type="PANTHER" id="PTHR46865">
    <property type="entry name" value="OXIDOREDUCTASE-RELATED"/>
    <property type="match status" value="1"/>
</dbReference>
<dbReference type="InterPro" id="IPR036188">
    <property type="entry name" value="FAD/NAD-bd_sf"/>
</dbReference>
<feature type="domain" description="FAD-binding" evidence="4">
    <location>
        <begin position="5"/>
        <end position="345"/>
    </location>
</feature>
<dbReference type="InterPro" id="IPR051704">
    <property type="entry name" value="FAD_aromatic-hydroxylase"/>
</dbReference>
<evidence type="ECO:0000313" key="5">
    <source>
        <dbReference type="EMBL" id="RKF55161.1"/>
    </source>
</evidence>
<dbReference type="OrthoDB" id="655030at2759"/>
<dbReference type="InterPro" id="IPR002938">
    <property type="entry name" value="FAD-bd"/>
</dbReference>
<dbReference type="Proteomes" id="UP000286134">
    <property type="component" value="Unassembled WGS sequence"/>
</dbReference>
<evidence type="ECO:0000256" key="3">
    <source>
        <dbReference type="ARBA" id="ARBA00023002"/>
    </source>
</evidence>
<dbReference type="PANTHER" id="PTHR46865:SF2">
    <property type="entry name" value="MONOOXYGENASE"/>
    <property type="match status" value="1"/>
</dbReference>
<evidence type="ECO:0000256" key="2">
    <source>
        <dbReference type="ARBA" id="ARBA00022827"/>
    </source>
</evidence>
<dbReference type="GO" id="GO:0016491">
    <property type="term" value="F:oxidoreductase activity"/>
    <property type="evidence" value="ECO:0007669"/>
    <property type="project" value="UniProtKB-KW"/>
</dbReference>
<dbReference type="Pfam" id="PF01494">
    <property type="entry name" value="FAD_binding_3"/>
    <property type="match status" value="1"/>
</dbReference>
<evidence type="ECO:0000259" key="4">
    <source>
        <dbReference type="Pfam" id="PF01494"/>
    </source>
</evidence>
<dbReference type="GO" id="GO:0071949">
    <property type="term" value="F:FAD binding"/>
    <property type="evidence" value="ECO:0007669"/>
    <property type="project" value="InterPro"/>
</dbReference>
<accession>A0A420HCJ6</accession>
<keyword evidence="2" id="KW-0274">FAD</keyword>
<dbReference type="STRING" id="212602.A0A420HCJ6"/>
<gene>
    <name evidence="5" type="ORF">OnM2_092039</name>
</gene>
<name>A0A420HCJ6_9PEZI</name>
<organism evidence="5 6">
    <name type="scientific">Erysiphe neolycopersici</name>
    <dbReference type="NCBI Taxonomy" id="212602"/>
    <lineage>
        <taxon>Eukaryota</taxon>
        <taxon>Fungi</taxon>
        <taxon>Dikarya</taxon>
        <taxon>Ascomycota</taxon>
        <taxon>Pezizomycotina</taxon>
        <taxon>Leotiomycetes</taxon>
        <taxon>Erysiphales</taxon>
        <taxon>Erysiphaceae</taxon>
        <taxon>Erysiphe</taxon>
    </lineage>
</organism>
<dbReference type="AlphaFoldDB" id="A0A420HCJ6"/>
<dbReference type="PRINTS" id="PR00420">
    <property type="entry name" value="RNGMNOXGNASE"/>
</dbReference>
<sequence length="401" mass="44615">MAPLSVLISGSGTAGPVCAYWLHRLSSGLIRTTILERHGELRKAGQQIDIRGAGVDVIRRMGVENEIRSKTTQEEGLRFVDANGSVVAEFPAQTGEFSFVSDIEILRENLVKIFYNATKDNTEYIFGNHITDLKQDDEKATVTLANGETKSYDLVLGADGMWSKTRKLTFPEIANPLRQFGQYISFFTIPFESGDGNHSQWYNAEGGRNIFIRPDNNGCTRAYMGIISPKLEGYHKYSIEGQKALMREQFVDAGWQTERVIKGMEKSNDFYMQEIAQVKLPHYTRGRVALLGDAGYCPSPISGMGTTTAIVGAYILAGEIVRAGSDYKKAFQSYEEKMRPYVAKAQELIPGAPAITCPQTKLGISLLHKFLSFVAWSKLIPLMSKFSGSSKEVKHFPVYEL</sequence>
<keyword evidence="6" id="KW-1185">Reference proteome</keyword>
<reference evidence="5 6" key="1">
    <citation type="journal article" date="2018" name="BMC Genomics">
        <title>Comparative genome analyses reveal sequence features reflecting distinct modes of host-adaptation between dicot and monocot powdery mildew.</title>
        <authorList>
            <person name="Wu Y."/>
            <person name="Ma X."/>
            <person name="Pan Z."/>
            <person name="Kale S.D."/>
            <person name="Song Y."/>
            <person name="King H."/>
            <person name="Zhang Q."/>
            <person name="Presley C."/>
            <person name="Deng X."/>
            <person name="Wei C.I."/>
            <person name="Xiao S."/>
        </authorList>
    </citation>
    <scope>NUCLEOTIDE SEQUENCE [LARGE SCALE GENOMIC DNA]</scope>
    <source>
        <strain evidence="5">UMSG2</strain>
    </source>
</reference>